<dbReference type="InterPro" id="IPR000760">
    <property type="entry name" value="Inositol_monophosphatase-like"/>
</dbReference>
<proteinExistence type="predicted"/>
<dbReference type="GO" id="GO:0016787">
    <property type="term" value="F:hydrolase activity"/>
    <property type="evidence" value="ECO:0007669"/>
    <property type="project" value="UniProtKB-KW"/>
</dbReference>
<dbReference type="PRINTS" id="PR01959">
    <property type="entry name" value="SBIMPHPHTASE"/>
</dbReference>
<dbReference type="InterPro" id="IPR020583">
    <property type="entry name" value="Inositol_monoP_metal-BS"/>
</dbReference>
<dbReference type="EMBL" id="JBEVCJ010000001">
    <property type="protein sequence ID" value="MET1253867.1"/>
    <property type="molecule type" value="Genomic_DNA"/>
</dbReference>
<dbReference type="PRINTS" id="PR00377">
    <property type="entry name" value="IMPHPHTASES"/>
</dbReference>
<dbReference type="Pfam" id="PF00459">
    <property type="entry name" value="Inositol_P"/>
    <property type="match status" value="1"/>
</dbReference>
<dbReference type="Gene3D" id="3.30.540.10">
    <property type="entry name" value="Fructose-1,6-Bisphosphatase, subunit A, domain 1"/>
    <property type="match status" value="1"/>
</dbReference>
<evidence type="ECO:0000313" key="2">
    <source>
        <dbReference type="Proteomes" id="UP001548189"/>
    </source>
</evidence>
<dbReference type="InterPro" id="IPR022337">
    <property type="entry name" value="Inositol_monophosphatase_SuhB"/>
</dbReference>
<dbReference type="PROSITE" id="PS00629">
    <property type="entry name" value="IMP_1"/>
    <property type="match status" value="1"/>
</dbReference>
<dbReference type="EC" id="3.1.3.-" evidence="1"/>
<dbReference type="InterPro" id="IPR020550">
    <property type="entry name" value="Inositol_monophosphatase_CS"/>
</dbReference>
<organism evidence="1 2">
    <name type="scientific">Aliikangiella maris</name>
    <dbReference type="NCBI Taxonomy" id="3162458"/>
    <lineage>
        <taxon>Bacteria</taxon>
        <taxon>Pseudomonadati</taxon>
        <taxon>Pseudomonadota</taxon>
        <taxon>Gammaproteobacteria</taxon>
        <taxon>Oceanospirillales</taxon>
        <taxon>Pleioneaceae</taxon>
        <taxon>Aliikangiella</taxon>
    </lineage>
</organism>
<dbReference type="PANTHER" id="PTHR20854">
    <property type="entry name" value="INOSITOL MONOPHOSPHATASE"/>
    <property type="match status" value="1"/>
</dbReference>
<dbReference type="Gene3D" id="3.40.190.80">
    <property type="match status" value="1"/>
</dbReference>
<comment type="caution">
    <text evidence="1">The sequence shown here is derived from an EMBL/GenBank/DDBJ whole genome shotgun (WGS) entry which is preliminary data.</text>
</comment>
<protein>
    <submittedName>
        <fullName evidence="1">Inositol monophosphatase family protein</fullName>
        <ecNumber evidence="1">3.1.3.-</ecNumber>
    </submittedName>
</protein>
<gene>
    <name evidence="1" type="ORF">ABVT43_01895</name>
</gene>
<dbReference type="PROSITE" id="PS00630">
    <property type="entry name" value="IMP_2"/>
    <property type="match status" value="1"/>
</dbReference>
<dbReference type="SUPFAM" id="SSF56655">
    <property type="entry name" value="Carbohydrate phosphatase"/>
    <property type="match status" value="1"/>
</dbReference>
<dbReference type="CDD" id="cd01639">
    <property type="entry name" value="IMPase"/>
    <property type="match status" value="1"/>
</dbReference>
<sequence>MQAFLTIAVRAARKAGDYIVREADKIRSVQSKSSNDFVTNVDEAAEKLIIDTIAQAYPDHSFLGEESGHSGSGEYRWIIDPIDGTTNYIRKVPHWCISIACTYRGRSEVAVIYDPIREELFTAVKGRGAQLNDKRIRVSQTNGLEHSLLATGFPFRHPQKLAEYNRIFNQLFPHCADMRRGGSAALDLAYVAAGRFDGFWEFGLNEWDIAAGTLLVTEAGGIVSDFSGNPNYQNSNSLLAANPKAFKSMLKLIN</sequence>
<accession>A0ABV2BQK6</accession>
<dbReference type="Proteomes" id="UP001548189">
    <property type="component" value="Unassembled WGS sequence"/>
</dbReference>
<dbReference type="InterPro" id="IPR033942">
    <property type="entry name" value="IMPase"/>
</dbReference>
<evidence type="ECO:0000313" key="1">
    <source>
        <dbReference type="EMBL" id="MET1253867.1"/>
    </source>
</evidence>
<keyword evidence="1" id="KW-0378">Hydrolase</keyword>
<keyword evidence="2" id="KW-1185">Reference proteome</keyword>
<reference evidence="1 2" key="1">
    <citation type="submission" date="2024-06" db="EMBL/GenBank/DDBJ databases">
        <authorList>
            <person name="Li F."/>
        </authorList>
    </citation>
    <scope>NUCLEOTIDE SEQUENCE [LARGE SCALE GENOMIC DNA]</scope>
    <source>
        <strain evidence="1 2">GXAS 311</strain>
    </source>
</reference>
<dbReference type="PANTHER" id="PTHR20854:SF4">
    <property type="entry name" value="INOSITOL-1-MONOPHOSPHATASE-RELATED"/>
    <property type="match status" value="1"/>
</dbReference>
<name>A0ABV2BQK6_9GAMM</name>